<evidence type="ECO:0000256" key="1">
    <source>
        <dbReference type="ARBA" id="ARBA00008115"/>
    </source>
</evidence>
<keyword evidence="4 9" id="KW-0489">Methyltransferase</keyword>
<feature type="binding site" evidence="9">
    <location>
        <position position="183"/>
    </location>
    <ligand>
        <name>S-adenosyl-L-methionine</name>
        <dbReference type="ChEBI" id="CHEBI:59789"/>
    </ligand>
</feature>
<keyword evidence="6 9" id="KW-0949">S-adenosyl-L-methionine</keyword>
<evidence type="ECO:0000313" key="11">
    <source>
        <dbReference type="Proteomes" id="UP000244066"/>
    </source>
</evidence>
<dbReference type="GO" id="GO:0019843">
    <property type="term" value="F:rRNA binding"/>
    <property type="evidence" value="ECO:0007669"/>
    <property type="project" value="UniProtKB-UniRule"/>
</dbReference>
<feature type="binding site" evidence="9">
    <location>
        <position position="188"/>
    </location>
    <ligand>
        <name>S-adenosyl-L-methionine</name>
        <dbReference type="ChEBI" id="CHEBI:59789"/>
    </ligand>
</feature>
<dbReference type="Gene3D" id="3.40.1280.10">
    <property type="match status" value="1"/>
</dbReference>
<dbReference type="Pfam" id="PF03587">
    <property type="entry name" value="EMG1"/>
    <property type="match status" value="1"/>
</dbReference>
<comment type="similarity">
    <text evidence="1 9">Belongs to the class IV-like SAM-binding methyltransferase superfamily. RNA methyltransferase NEP1 family.</text>
</comment>
<name>A0A2R7Y0H4_9ARCH</name>
<dbReference type="GO" id="GO:0070037">
    <property type="term" value="F:rRNA (pseudouridine) methyltransferase activity"/>
    <property type="evidence" value="ECO:0007669"/>
    <property type="project" value="UniProtKB-UniRule"/>
</dbReference>
<feature type="binding site" evidence="9">
    <location>
        <begin position="204"/>
        <end position="209"/>
    </location>
    <ligand>
        <name>S-adenosyl-L-methionine</name>
        <dbReference type="ChEBI" id="CHEBI:59789"/>
    </ligand>
</feature>
<evidence type="ECO:0000256" key="8">
    <source>
        <dbReference type="ARBA" id="ARBA00022884"/>
    </source>
</evidence>
<evidence type="ECO:0000256" key="6">
    <source>
        <dbReference type="ARBA" id="ARBA00022691"/>
    </source>
</evidence>
<proteinExistence type="inferred from homology"/>
<keyword evidence="5 9" id="KW-0808">Transferase</keyword>
<keyword evidence="2 9" id="KW-0690">Ribosome biogenesis</keyword>
<feature type="site" description="Interaction with substrate rRNA" evidence="9">
    <location>
        <position position="112"/>
    </location>
</feature>
<dbReference type="HAMAP" id="MF_00554">
    <property type="entry name" value="NEP1"/>
    <property type="match status" value="1"/>
</dbReference>
<dbReference type="EC" id="2.1.1.-" evidence="9"/>
<dbReference type="PANTHER" id="PTHR12636:SF5">
    <property type="entry name" value="RIBOSOMAL RNA SMALL SUBUNIT METHYLTRANSFERASE NEP1"/>
    <property type="match status" value="1"/>
</dbReference>
<keyword evidence="3 9" id="KW-0698">rRNA processing</keyword>
<evidence type="ECO:0000256" key="9">
    <source>
        <dbReference type="HAMAP-Rule" id="MF_00554"/>
    </source>
</evidence>
<evidence type="ECO:0000256" key="4">
    <source>
        <dbReference type="ARBA" id="ARBA00022603"/>
    </source>
</evidence>
<protein>
    <recommendedName>
        <fullName evidence="9">Ribosomal RNA small subunit methyltransferase Nep1</fullName>
        <ecNumber evidence="9">2.1.1.-</ecNumber>
    </recommendedName>
    <alternativeName>
        <fullName evidence="9">16S rRNA (pseudouridine-N1-)-methyltransferase Nep1</fullName>
    </alternativeName>
</protein>
<feature type="site" description="Stabilizes Arg-xx" evidence="9">
    <location>
        <position position="66"/>
    </location>
</feature>
<comment type="function">
    <text evidence="9">Methyltransferase involved in ribosomal biogenesis. Specifically catalyzes the N1-methylation of the pseudouridine corresponding to position 914 in M.jannaschii 16S rRNA.</text>
</comment>
<keyword evidence="7 9" id="KW-0699">rRNA-binding</keyword>
<dbReference type="CDD" id="cd18088">
    <property type="entry name" value="Nep1-like"/>
    <property type="match status" value="1"/>
</dbReference>
<comment type="catalytic activity">
    <reaction evidence="9">
        <text>a pseudouridine in rRNA + S-adenosyl-L-methionine = an N(1)-methylpseudouridine in rRNA + S-adenosyl-L-homocysteine + H(+)</text>
        <dbReference type="Rhea" id="RHEA:46696"/>
        <dbReference type="Rhea" id="RHEA-COMP:11634"/>
        <dbReference type="Rhea" id="RHEA-COMP:13933"/>
        <dbReference type="ChEBI" id="CHEBI:15378"/>
        <dbReference type="ChEBI" id="CHEBI:57856"/>
        <dbReference type="ChEBI" id="CHEBI:59789"/>
        <dbReference type="ChEBI" id="CHEBI:65314"/>
        <dbReference type="ChEBI" id="CHEBI:74890"/>
    </reaction>
</comment>
<accession>A0A2R7Y0H4</accession>
<evidence type="ECO:0000256" key="5">
    <source>
        <dbReference type="ARBA" id="ARBA00022679"/>
    </source>
</evidence>
<sequence>MTFKKLTLVFVEAALELVPKECWGHRAVISEAERRGKRPSQLLLDRSYHHAAMKGLADAHKRGRPDIVHFCLLESLGSVLSKKGLLEVYVHTRDDKLIWINPETRLPRVYERFKGLIETLYEERVIRSEGKNLLELREGTLAGLLSSLKPDQVILMSEKGDRLTMKDLGTLLASFQRPAVLIGAFPRGELEEQTVKMADRALCIYEEPLEAWTVASRVICSLELALGY</sequence>
<feature type="site" description="Interaction with substrate rRNA" evidence="9">
    <location>
        <position position="108"/>
    </location>
</feature>
<feature type="site" description="Interaction with substrate rRNA" evidence="9">
    <location>
        <position position="105"/>
    </location>
</feature>
<reference evidence="10 11" key="1">
    <citation type="submission" date="2017-04" db="EMBL/GenBank/DDBJ databases">
        <title>Draft Aigarchaeota genome from a New Zealand hot spring.</title>
        <authorList>
            <person name="Reysenbach A.-L."/>
            <person name="Donaho J.A."/>
            <person name="Gerhart J."/>
            <person name="Kelley J.F."/>
            <person name="Kouba K."/>
            <person name="Podar M."/>
            <person name="Stott M."/>
        </authorList>
    </citation>
    <scope>NUCLEOTIDE SEQUENCE [LARGE SCALE GENOMIC DNA]</scope>
    <source>
        <strain evidence="10">NZ13_MG1</strain>
    </source>
</reference>
<dbReference type="InterPro" id="IPR029026">
    <property type="entry name" value="tRNA_m1G_MTases_N"/>
</dbReference>
<dbReference type="InterPro" id="IPR029028">
    <property type="entry name" value="Alpha/beta_knot_MTases"/>
</dbReference>
<comment type="caution">
    <text evidence="10">The sequence shown here is derived from an EMBL/GenBank/DDBJ whole genome shotgun (WGS) entry which is preliminary data.</text>
</comment>
<dbReference type="Proteomes" id="UP000244066">
    <property type="component" value="Unassembled WGS sequence"/>
</dbReference>
<organism evidence="10 11">
    <name type="scientific">Candidatus Terraquivivens tikiterensis</name>
    <dbReference type="NCBI Taxonomy" id="1980982"/>
    <lineage>
        <taxon>Archaea</taxon>
        <taxon>Nitrososphaerota</taxon>
        <taxon>Candidatus Wolframiiraptoraceae</taxon>
        <taxon>Candidatus Terraquivivens</taxon>
    </lineage>
</organism>
<dbReference type="GO" id="GO:0070475">
    <property type="term" value="P:rRNA base methylation"/>
    <property type="evidence" value="ECO:0007669"/>
    <property type="project" value="InterPro"/>
</dbReference>
<feature type="site" description="Interaction with substrate rRNA" evidence="9">
    <location>
        <position position="64"/>
    </location>
</feature>
<dbReference type="InterPro" id="IPR023503">
    <property type="entry name" value="Ribosome_NEP1_arc"/>
</dbReference>
<dbReference type="SUPFAM" id="SSF75217">
    <property type="entry name" value="alpha/beta knot"/>
    <property type="match status" value="1"/>
</dbReference>
<dbReference type="PANTHER" id="PTHR12636">
    <property type="entry name" value="NEP1/MRA1"/>
    <property type="match status" value="1"/>
</dbReference>
<evidence type="ECO:0000313" key="10">
    <source>
        <dbReference type="EMBL" id="PUA31036.1"/>
    </source>
</evidence>
<evidence type="ECO:0000256" key="2">
    <source>
        <dbReference type="ARBA" id="ARBA00022517"/>
    </source>
</evidence>
<dbReference type="AlphaFoldDB" id="A0A2R7Y0H4"/>
<dbReference type="InterPro" id="IPR005304">
    <property type="entry name" value="Rbsml_bgen_MeTrfase_EMG1/NEP1"/>
</dbReference>
<gene>
    <name evidence="9" type="primary">nep1</name>
    <name evidence="10" type="ORF">B9J98_08105</name>
</gene>
<dbReference type="EMBL" id="NDWU01000031">
    <property type="protein sequence ID" value="PUA31036.1"/>
    <property type="molecule type" value="Genomic_DNA"/>
</dbReference>
<comment type="subunit">
    <text evidence="9">Homodimer.</text>
</comment>
<keyword evidence="8 9" id="KW-0694">RNA-binding</keyword>
<evidence type="ECO:0000256" key="3">
    <source>
        <dbReference type="ARBA" id="ARBA00022552"/>
    </source>
</evidence>
<evidence type="ECO:0000256" key="7">
    <source>
        <dbReference type="ARBA" id="ARBA00022730"/>
    </source>
</evidence>